<gene>
    <name evidence="10" type="ORF">cgd1_3020</name>
</gene>
<comment type="pathway">
    <text evidence="2 9">Carbohydrate degradation; glycolysis; D-glyceraldehyde 3-phosphate and glycerone phosphate from D-glucose: step 4/4.</text>
</comment>
<protein>
    <recommendedName>
        <fullName evidence="4 8">Fructose-bisphosphate aldolase</fullName>
        <ecNumber evidence="4 8">4.1.2.13</ecNumber>
    </recommendedName>
</protein>
<dbReference type="OrthoDB" id="36455at2759"/>
<dbReference type="PROSITE" id="PS00158">
    <property type="entry name" value="ALDOLASE_CLASS_I"/>
    <property type="match status" value="1"/>
</dbReference>
<evidence type="ECO:0000256" key="4">
    <source>
        <dbReference type="ARBA" id="ARBA00013068"/>
    </source>
</evidence>
<dbReference type="STRING" id="353152.Q5CSE9"/>
<dbReference type="RefSeq" id="XP_628118.1">
    <property type="nucleotide sequence ID" value="XM_628118.1"/>
</dbReference>
<keyword evidence="5 8" id="KW-0324">Glycolysis</keyword>
<evidence type="ECO:0000256" key="3">
    <source>
        <dbReference type="ARBA" id="ARBA00010387"/>
    </source>
</evidence>
<dbReference type="OMA" id="WRAVITI"/>
<dbReference type="NCBIfam" id="NF033379">
    <property type="entry name" value="FrucBisAld_I"/>
    <property type="match status" value="1"/>
</dbReference>
<evidence type="ECO:0000256" key="7">
    <source>
        <dbReference type="ARBA" id="ARBA00023270"/>
    </source>
</evidence>
<dbReference type="FunCoup" id="Q5CSE9">
    <property type="interactions" value="25"/>
</dbReference>
<comment type="caution">
    <text evidence="10">The sequence shown here is derived from an EMBL/GenBank/DDBJ whole genome shotgun (WGS) entry which is preliminary data.</text>
</comment>
<dbReference type="EMBL" id="AAEE01000006">
    <property type="protein sequence ID" value="EAK88555.1"/>
    <property type="molecule type" value="Genomic_DNA"/>
</dbReference>
<keyword evidence="7" id="KW-0704">Schiff base</keyword>
<evidence type="ECO:0000256" key="6">
    <source>
        <dbReference type="ARBA" id="ARBA00023239"/>
    </source>
</evidence>
<comment type="catalytic activity">
    <reaction evidence="1 8">
        <text>beta-D-fructose 1,6-bisphosphate = D-glyceraldehyde 3-phosphate + dihydroxyacetone phosphate</text>
        <dbReference type="Rhea" id="RHEA:14729"/>
        <dbReference type="ChEBI" id="CHEBI:32966"/>
        <dbReference type="ChEBI" id="CHEBI:57642"/>
        <dbReference type="ChEBI" id="CHEBI:59776"/>
        <dbReference type="EC" id="4.1.2.13"/>
    </reaction>
</comment>
<proteinExistence type="inferred from homology"/>
<evidence type="ECO:0000256" key="8">
    <source>
        <dbReference type="RuleBase" id="RU003994"/>
    </source>
</evidence>
<dbReference type="InterPro" id="IPR029768">
    <property type="entry name" value="Aldolase_I_AS"/>
</dbReference>
<name>Q5CSE9_CRYPI</name>
<dbReference type="FunFam" id="3.20.20.70:FF:000140">
    <property type="entry name" value="Fructose-bisphosphate aldolase"/>
    <property type="match status" value="1"/>
</dbReference>
<evidence type="ECO:0000313" key="10">
    <source>
        <dbReference type="EMBL" id="EAK88555.1"/>
    </source>
</evidence>
<dbReference type="Proteomes" id="UP000006726">
    <property type="component" value="Chromosome 1"/>
</dbReference>
<dbReference type="AlphaFoldDB" id="Q5CSE9"/>
<dbReference type="Gene3D" id="3.20.20.70">
    <property type="entry name" value="Aldolase class I"/>
    <property type="match status" value="1"/>
</dbReference>
<evidence type="ECO:0000256" key="2">
    <source>
        <dbReference type="ARBA" id="ARBA00004714"/>
    </source>
</evidence>
<reference evidence="10 11" key="1">
    <citation type="journal article" date="2004" name="Science">
        <title>Complete genome sequence of the apicomplexan, Cryptosporidium parvum.</title>
        <authorList>
            <person name="Abrahamsen M.S."/>
            <person name="Templeton T.J."/>
            <person name="Enomoto S."/>
            <person name="Abrahante J.E."/>
            <person name="Zhu G."/>
            <person name="Lancto C.A."/>
            <person name="Deng M."/>
            <person name="Liu C."/>
            <person name="Widmer G."/>
            <person name="Tzipori S."/>
            <person name="Buck G.A."/>
            <person name="Xu P."/>
            <person name="Bankier A.T."/>
            <person name="Dear P.H."/>
            <person name="Konfortov B.A."/>
            <person name="Spriggs H.F."/>
            <person name="Iyer L."/>
            <person name="Anantharaman V."/>
            <person name="Aravind L."/>
            <person name="Kapur V."/>
        </authorList>
    </citation>
    <scope>NUCLEOTIDE SEQUENCE [LARGE SCALE GENOMIC DNA]</scope>
    <source>
        <strain evidence="11">Iowa II</strain>
    </source>
</reference>
<dbReference type="PANTHER" id="PTHR11627">
    <property type="entry name" value="FRUCTOSE-BISPHOSPHATE ALDOLASE"/>
    <property type="match status" value="1"/>
</dbReference>
<dbReference type="InterPro" id="IPR013785">
    <property type="entry name" value="Aldolase_TIM"/>
</dbReference>
<dbReference type="GeneID" id="3371343"/>
<evidence type="ECO:0000313" key="11">
    <source>
        <dbReference type="Proteomes" id="UP000006726"/>
    </source>
</evidence>
<dbReference type="GO" id="GO:0004332">
    <property type="term" value="F:fructose-bisphosphate aldolase activity"/>
    <property type="evidence" value="ECO:0007669"/>
    <property type="project" value="UniProtKB-EC"/>
</dbReference>
<dbReference type="CDD" id="cd00948">
    <property type="entry name" value="FBP_aldolase_I_a"/>
    <property type="match status" value="1"/>
</dbReference>
<comment type="similarity">
    <text evidence="3 8">Belongs to the class I fructose-bisphosphate aldolase family.</text>
</comment>
<feature type="non-terminal residue" evidence="10">
    <location>
        <position position="1"/>
    </location>
</feature>
<sequence>KISFYLFQKKKMSICQERAKELAENARKIASPGKGILAADESTGTIKKRFDQVGIENTEANRAAYRELLFKTEGLNQYISGVILYEETLFQSTASGEKMTDLLKKQGILPGIKVDMGLTTLPLTDGETSTTGLDGLGARCKKYYDAGARFAKWRAVLTIDQAKGKPSCLSISETAHTLARYAAICQENGLVPIVEPEILSDGSHDIEFCAKVTEKVLAEVVKALHLHRVLLEGSLLKPNMVTPGSDCPKRASSQEVAFYTVRTLKRTIPSAMAGVMFLSGGQSEEEASLNLCEMNKIKDCPLFLSFSYGRALQASVLKAWKGDASNVPAAQKALLERAKANSEAQLGVYKGGVGGSAASEGLFVKSYVY</sequence>
<dbReference type="Pfam" id="PF00274">
    <property type="entry name" value="Glycolytic"/>
    <property type="match status" value="1"/>
</dbReference>
<dbReference type="InterPro" id="IPR000741">
    <property type="entry name" value="FBA_I"/>
</dbReference>
<dbReference type="SUPFAM" id="SSF51569">
    <property type="entry name" value="Aldolase"/>
    <property type="match status" value="1"/>
</dbReference>
<evidence type="ECO:0000256" key="5">
    <source>
        <dbReference type="ARBA" id="ARBA00023152"/>
    </source>
</evidence>
<dbReference type="SMR" id="Q5CSE9"/>
<dbReference type="UniPathway" id="UPA00109">
    <property type="reaction ID" value="UER00183"/>
</dbReference>
<evidence type="ECO:0000256" key="9">
    <source>
        <dbReference type="RuleBase" id="RU004257"/>
    </source>
</evidence>
<keyword evidence="11" id="KW-1185">Reference proteome</keyword>
<dbReference type="KEGG" id="cpv:cgd1_3020"/>
<accession>Q5CSE9</accession>
<dbReference type="GO" id="GO:0006096">
    <property type="term" value="P:glycolytic process"/>
    <property type="evidence" value="ECO:0007669"/>
    <property type="project" value="UniProtKB-UniPathway"/>
</dbReference>
<organism evidence="10 11">
    <name type="scientific">Cryptosporidium parvum (strain Iowa II)</name>
    <dbReference type="NCBI Taxonomy" id="353152"/>
    <lineage>
        <taxon>Eukaryota</taxon>
        <taxon>Sar</taxon>
        <taxon>Alveolata</taxon>
        <taxon>Apicomplexa</taxon>
        <taxon>Conoidasida</taxon>
        <taxon>Coccidia</taxon>
        <taxon>Eucoccidiorida</taxon>
        <taxon>Eimeriorina</taxon>
        <taxon>Cryptosporidiidae</taxon>
        <taxon>Cryptosporidium</taxon>
    </lineage>
</organism>
<keyword evidence="6 8" id="KW-0456">Lyase</keyword>
<evidence type="ECO:0000256" key="1">
    <source>
        <dbReference type="ARBA" id="ARBA00000441"/>
    </source>
</evidence>
<dbReference type="EC" id="4.1.2.13" evidence="4 8"/>
<dbReference type="InParanoid" id="Q5CSE9"/>